<protein>
    <submittedName>
        <fullName evidence="1">Uncharacterized protein</fullName>
    </submittedName>
</protein>
<sequence>MIWRCNHPSKDKVCSFLYCVNSTWLSNNLFAHTFFNINADCSSCLAWEIQRRMLPLLHSRVLTYNIKQKTMGVDLVLPPGVTVSWLT</sequence>
<reference evidence="2" key="1">
    <citation type="journal article" date="2013" name="Nature">
        <title>Draft genome of the wheat A-genome progenitor Triticum urartu.</title>
        <authorList>
            <person name="Ling H.Q."/>
            <person name="Zhao S."/>
            <person name="Liu D."/>
            <person name="Wang J."/>
            <person name="Sun H."/>
            <person name="Zhang C."/>
            <person name="Fan H."/>
            <person name="Li D."/>
            <person name="Dong L."/>
            <person name="Tao Y."/>
            <person name="Gao C."/>
            <person name="Wu H."/>
            <person name="Li Y."/>
            <person name="Cui Y."/>
            <person name="Guo X."/>
            <person name="Zheng S."/>
            <person name="Wang B."/>
            <person name="Yu K."/>
            <person name="Liang Q."/>
            <person name="Yang W."/>
            <person name="Lou X."/>
            <person name="Chen J."/>
            <person name="Feng M."/>
            <person name="Jian J."/>
            <person name="Zhang X."/>
            <person name="Luo G."/>
            <person name="Jiang Y."/>
            <person name="Liu J."/>
            <person name="Wang Z."/>
            <person name="Sha Y."/>
            <person name="Zhang B."/>
            <person name="Wu H."/>
            <person name="Tang D."/>
            <person name="Shen Q."/>
            <person name="Xue P."/>
            <person name="Zou S."/>
            <person name="Wang X."/>
            <person name="Liu X."/>
            <person name="Wang F."/>
            <person name="Yang Y."/>
            <person name="An X."/>
            <person name="Dong Z."/>
            <person name="Zhang K."/>
            <person name="Zhang X."/>
            <person name="Luo M.C."/>
            <person name="Dvorak J."/>
            <person name="Tong Y."/>
            <person name="Wang J."/>
            <person name="Yang H."/>
            <person name="Li Z."/>
            <person name="Wang D."/>
            <person name="Zhang A."/>
            <person name="Wang J."/>
        </authorList>
    </citation>
    <scope>NUCLEOTIDE SEQUENCE</scope>
    <source>
        <strain evidence="2">cv. G1812</strain>
    </source>
</reference>
<reference evidence="1" key="3">
    <citation type="submission" date="2022-06" db="UniProtKB">
        <authorList>
            <consortium name="EnsemblPlants"/>
        </authorList>
    </citation>
    <scope>IDENTIFICATION</scope>
</reference>
<accession>A0A8R7Q5D6</accession>
<name>A0A8R7Q5D6_TRIUA</name>
<proteinExistence type="predicted"/>
<evidence type="ECO:0000313" key="1">
    <source>
        <dbReference type="EnsemblPlants" id="TuG1812G0400001641.01.T01.cds295243"/>
    </source>
</evidence>
<dbReference type="AlphaFoldDB" id="A0A8R7Q5D6"/>
<keyword evidence="2" id="KW-1185">Reference proteome</keyword>
<evidence type="ECO:0000313" key="2">
    <source>
        <dbReference type="Proteomes" id="UP000015106"/>
    </source>
</evidence>
<dbReference type="Proteomes" id="UP000015106">
    <property type="component" value="Chromosome 4"/>
</dbReference>
<dbReference type="EnsemblPlants" id="TuG1812G0400001641.01.T01">
    <property type="protein sequence ID" value="TuG1812G0400001641.01.T01.cds295243"/>
    <property type="gene ID" value="TuG1812G0400001641.01"/>
</dbReference>
<reference evidence="1" key="2">
    <citation type="submission" date="2018-03" db="EMBL/GenBank/DDBJ databases">
        <title>The Triticum urartu genome reveals the dynamic nature of wheat genome evolution.</title>
        <authorList>
            <person name="Ling H."/>
            <person name="Ma B."/>
            <person name="Shi X."/>
            <person name="Liu H."/>
            <person name="Dong L."/>
            <person name="Sun H."/>
            <person name="Cao Y."/>
            <person name="Gao Q."/>
            <person name="Zheng S."/>
            <person name="Li Y."/>
            <person name="Yu Y."/>
            <person name="Du H."/>
            <person name="Qi M."/>
            <person name="Li Y."/>
            <person name="Yu H."/>
            <person name="Cui Y."/>
            <person name="Wang N."/>
            <person name="Chen C."/>
            <person name="Wu H."/>
            <person name="Zhao Y."/>
            <person name="Zhang J."/>
            <person name="Li Y."/>
            <person name="Zhou W."/>
            <person name="Zhang B."/>
            <person name="Hu W."/>
            <person name="Eijk M."/>
            <person name="Tang J."/>
            <person name="Witsenboer H."/>
            <person name="Zhao S."/>
            <person name="Li Z."/>
            <person name="Zhang A."/>
            <person name="Wang D."/>
            <person name="Liang C."/>
        </authorList>
    </citation>
    <scope>NUCLEOTIDE SEQUENCE [LARGE SCALE GENOMIC DNA]</scope>
    <source>
        <strain evidence="1">cv. G1812</strain>
    </source>
</reference>
<organism evidence="1 2">
    <name type="scientific">Triticum urartu</name>
    <name type="common">Red wild einkorn</name>
    <name type="synonym">Crithodium urartu</name>
    <dbReference type="NCBI Taxonomy" id="4572"/>
    <lineage>
        <taxon>Eukaryota</taxon>
        <taxon>Viridiplantae</taxon>
        <taxon>Streptophyta</taxon>
        <taxon>Embryophyta</taxon>
        <taxon>Tracheophyta</taxon>
        <taxon>Spermatophyta</taxon>
        <taxon>Magnoliopsida</taxon>
        <taxon>Liliopsida</taxon>
        <taxon>Poales</taxon>
        <taxon>Poaceae</taxon>
        <taxon>BOP clade</taxon>
        <taxon>Pooideae</taxon>
        <taxon>Triticodae</taxon>
        <taxon>Triticeae</taxon>
        <taxon>Triticinae</taxon>
        <taxon>Triticum</taxon>
    </lineage>
</organism>
<dbReference type="Gramene" id="TuG1812G0400001641.01.T01">
    <property type="protein sequence ID" value="TuG1812G0400001641.01.T01.cds295243"/>
    <property type="gene ID" value="TuG1812G0400001641.01"/>
</dbReference>